<dbReference type="AlphaFoldDB" id="K6VPD8"/>
<feature type="compositionally biased region" description="Basic and acidic residues" evidence="1">
    <location>
        <begin position="35"/>
        <end position="49"/>
    </location>
</feature>
<accession>K6VPD8</accession>
<organism evidence="2 3">
    <name type="scientific">Austwickia chelonae NBRC 105200</name>
    <dbReference type="NCBI Taxonomy" id="1184607"/>
    <lineage>
        <taxon>Bacteria</taxon>
        <taxon>Bacillati</taxon>
        <taxon>Actinomycetota</taxon>
        <taxon>Actinomycetes</taxon>
        <taxon>Micrococcales</taxon>
        <taxon>Dermatophilaceae</taxon>
        <taxon>Austwickia</taxon>
    </lineage>
</organism>
<dbReference type="EMBL" id="BAGZ01000012">
    <property type="protein sequence ID" value="GAB78574.1"/>
    <property type="molecule type" value="Genomic_DNA"/>
</dbReference>
<evidence type="ECO:0000313" key="3">
    <source>
        <dbReference type="Proteomes" id="UP000008495"/>
    </source>
</evidence>
<proteinExistence type="predicted"/>
<dbReference type="Proteomes" id="UP000008495">
    <property type="component" value="Unassembled WGS sequence"/>
</dbReference>
<sequence length="77" mass="8038">MSIAVHRPGRPEHAVLTLVPAAGEAAPPGPTARTDSPDTPRSTPDDPRPVDELLIETAQLAARLAGLARLEAEILSL</sequence>
<comment type="caution">
    <text evidence="2">The sequence shown here is derived from an EMBL/GenBank/DDBJ whole genome shotgun (WGS) entry which is preliminary data.</text>
</comment>
<reference evidence="2 3" key="1">
    <citation type="submission" date="2012-08" db="EMBL/GenBank/DDBJ databases">
        <title>Whole genome shotgun sequence of Austwickia chelonae NBRC 105200.</title>
        <authorList>
            <person name="Yoshida I."/>
            <person name="Hosoyama A."/>
            <person name="Tsuchikane K."/>
            <person name="Katsumata H."/>
            <person name="Ando Y."/>
            <person name="Ohji S."/>
            <person name="Hamada M."/>
            <person name="Tamura T."/>
            <person name="Yamazoe A."/>
            <person name="Yamazaki S."/>
            <person name="Fujita N."/>
        </authorList>
    </citation>
    <scope>NUCLEOTIDE SEQUENCE [LARGE SCALE GENOMIC DNA]</scope>
    <source>
        <strain evidence="2 3">NBRC 105200</strain>
    </source>
</reference>
<gene>
    <name evidence="2" type="ORF">AUCHE_12_00200</name>
</gene>
<feature type="region of interest" description="Disordered" evidence="1">
    <location>
        <begin position="21"/>
        <end position="49"/>
    </location>
</feature>
<dbReference type="RefSeq" id="WP_006503329.1">
    <property type="nucleotide sequence ID" value="NZ_BAGZ01000012.1"/>
</dbReference>
<protein>
    <submittedName>
        <fullName evidence="2">Uncharacterized protein</fullName>
    </submittedName>
</protein>
<evidence type="ECO:0000256" key="1">
    <source>
        <dbReference type="SAM" id="MobiDB-lite"/>
    </source>
</evidence>
<name>K6VPD8_9MICO</name>
<keyword evidence="3" id="KW-1185">Reference proteome</keyword>
<evidence type="ECO:0000313" key="2">
    <source>
        <dbReference type="EMBL" id="GAB78574.1"/>
    </source>
</evidence>